<dbReference type="Pfam" id="PF00595">
    <property type="entry name" value="PDZ"/>
    <property type="match status" value="1"/>
</dbReference>
<dbReference type="EMBL" id="CAKOGP040000291">
    <property type="protein sequence ID" value="CAJ1933652.1"/>
    <property type="molecule type" value="Genomic_DNA"/>
</dbReference>
<accession>A0AAD2CQJ0</accession>
<dbReference type="Proteomes" id="UP001295423">
    <property type="component" value="Unassembled WGS sequence"/>
</dbReference>
<name>A0AAD2CQJ0_9STRA</name>
<evidence type="ECO:0000259" key="1">
    <source>
        <dbReference type="SMART" id="SM00228"/>
    </source>
</evidence>
<protein>
    <recommendedName>
        <fullName evidence="1">PDZ domain-containing protein</fullName>
    </recommendedName>
</protein>
<proteinExistence type="predicted"/>
<gene>
    <name evidence="2" type="ORF">CYCCA115_LOCUS3400</name>
</gene>
<dbReference type="InterPro" id="IPR036034">
    <property type="entry name" value="PDZ_sf"/>
</dbReference>
<evidence type="ECO:0000313" key="3">
    <source>
        <dbReference type="Proteomes" id="UP001295423"/>
    </source>
</evidence>
<dbReference type="SUPFAM" id="SSF50156">
    <property type="entry name" value="PDZ domain-like"/>
    <property type="match status" value="1"/>
</dbReference>
<dbReference type="InterPro" id="IPR001478">
    <property type="entry name" value="PDZ"/>
</dbReference>
<organism evidence="2 3">
    <name type="scientific">Cylindrotheca closterium</name>
    <dbReference type="NCBI Taxonomy" id="2856"/>
    <lineage>
        <taxon>Eukaryota</taxon>
        <taxon>Sar</taxon>
        <taxon>Stramenopiles</taxon>
        <taxon>Ochrophyta</taxon>
        <taxon>Bacillariophyta</taxon>
        <taxon>Bacillariophyceae</taxon>
        <taxon>Bacillariophycidae</taxon>
        <taxon>Bacillariales</taxon>
        <taxon>Bacillariaceae</taxon>
        <taxon>Cylindrotheca</taxon>
    </lineage>
</organism>
<reference evidence="2" key="1">
    <citation type="submission" date="2023-08" db="EMBL/GenBank/DDBJ databases">
        <authorList>
            <person name="Audoor S."/>
            <person name="Bilcke G."/>
        </authorList>
    </citation>
    <scope>NUCLEOTIDE SEQUENCE</scope>
</reference>
<keyword evidence="3" id="KW-1185">Reference proteome</keyword>
<dbReference type="AlphaFoldDB" id="A0AAD2CQJ0"/>
<dbReference type="SMART" id="SM00228">
    <property type="entry name" value="PDZ"/>
    <property type="match status" value="1"/>
</dbReference>
<dbReference type="Gene3D" id="2.30.42.10">
    <property type="match status" value="1"/>
</dbReference>
<comment type="caution">
    <text evidence="2">The sequence shown here is derived from an EMBL/GenBank/DDBJ whole genome shotgun (WGS) entry which is preliminary data.</text>
</comment>
<sequence length="110" mass="12280">MPTTDGKASVMDPEPGQVWVEFMKDHEQGVVKSKDEKDSGLDVEIKKGHKDRIYLSKVEPPASERLHVGDRLVALNGKSVESFGGDLDEIREVLNHSNVIEMIVDPTLKR</sequence>
<evidence type="ECO:0000313" key="2">
    <source>
        <dbReference type="EMBL" id="CAJ1933652.1"/>
    </source>
</evidence>
<feature type="domain" description="PDZ" evidence="1">
    <location>
        <begin position="39"/>
        <end position="108"/>
    </location>
</feature>